<dbReference type="OrthoDB" id="6777526at2759"/>
<evidence type="ECO:0000313" key="2">
    <source>
        <dbReference type="Proteomes" id="UP000801492"/>
    </source>
</evidence>
<comment type="caution">
    <text evidence="1">The sequence shown here is derived from an EMBL/GenBank/DDBJ whole genome shotgun (WGS) entry which is preliminary data.</text>
</comment>
<accession>A0A8K0CHJ8</accession>
<dbReference type="AlphaFoldDB" id="A0A8K0CHJ8"/>
<dbReference type="InterPro" id="IPR005312">
    <property type="entry name" value="DUF1759"/>
</dbReference>
<dbReference type="EMBL" id="VTPC01090219">
    <property type="protein sequence ID" value="KAF2884137.1"/>
    <property type="molecule type" value="Genomic_DNA"/>
</dbReference>
<organism evidence="1 2">
    <name type="scientific">Ignelater luminosus</name>
    <name type="common">Cucubano</name>
    <name type="synonym">Pyrophorus luminosus</name>
    <dbReference type="NCBI Taxonomy" id="2038154"/>
    <lineage>
        <taxon>Eukaryota</taxon>
        <taxon>Metazoa</taxon>
        <taxon>Ecdysozoa</taxon>
        <taxon>Arthropoda</taxon>
        <taxon>Hexapoda</taxon>
        <taxon>Insecta</taxon>
        <taxon>Pterygota</taxon>
        <taxon>Neoptera</taxon>
        <taxon>Endopterygota</taxon>
        <taxon>Coleoptera</taxon>
        <taxon>Polyphaga</taxon>
        <taxon>Elateriformia</taxon>
        <taxon>Elateroidea</taxon>
        <taxon>Elateridae</taxon>
        <taxon>Agrypninae</taxon>
        <taxon>Pyrophorini</taxon>
        <taxon>Ignelater</taxon>
    </lineage>
</organism>
<keyword evidence="2" id="KW-1185">Reference proteome</keyword>
<reference evidence="1" key="1">
    <citation type="submission" date="2019-08" db="EMBL/GenBank/DDBJ databases">
        <title>The genome of the North American firefly Photinus pyralis.</title>
        <authorList>
            <consortium name="Photinus pyralis genome working group"/>
            <person name="Fallon T.R."/>
            <person name="Sander Lower S.E."/>
            <person name="Weng J.-K."/>
        </authorList>
    </citation>
    <scope>NUCLEOTIDE SEQUENCE</scope>
    <source>
        <strain evidence="1">TRF0915ILg1</strain>
        <tissue evidence="1">Whole body</tissue>
    </source>
</reference>
<name>A0A8K0CHJ8_IGNLU</name>
<dbReference type="Pfam" id="PF03564">
    <property type="entry name" value="DUF1759"/>
    <property type="match status" value="1"/>
</dbReference>
<evidence type="ECO:0000313" key="1">
    <source>
        <dbReference type="EMBL" id="KAF2884137.1"/>
    </source>
</evidence>
<dbReference type="Proteomes" id="UP000801492">
    <property type="component" value="Unassembled WGS sequence"/>
</dbReference>
<proteinExistence type="predicted"/>
<gene>
    <name evidence="1" type="ORF">ILUMI_22026</name>
</gene>
<sequence length="264" mass="30326">MKLPKRELPKYTGDVRGLLAFCAAFQEIDKEKDISDAENYPISGKNYDKAVEDLTERFSDEKMLIQVYVRNLFKLVIENAKDTSKISFVDLVTSLISQIKNLAELGVRSNKCAQILYAVVESCFLEDILITWQRSLSFEEDLGNIVKFLKNEVNSKTEIYSQFCEKGRKLEETRNARAKDIIKGKKMFLQRLHLLFMDGIRKIMQVFVYFDVESAKVLLQTLVVLEGNNGYKIKARAMIDTGSQKSYVLHQMGEEEVIHHTFGG</sequence>
<protein>
    <submittedName>
        <fullName evidence="1">Uncharacterized protein</fullName>
    </submittedName>
</protein>